<dbReference type="InterPro" id="IPR017452">
    <property type="entry name" value="GPCR_Rhodpsn_7TM"/>
</dbReference>
<evidence type="ECO:0000256" key="4">
    <source>
        <dbReference type="ARBA" id="ARBA00023136"/>
    </source>
</evidence>
<dbReference type="AlphaFoldDB" id="A0A812DYB7"/>
<evidence type="ECO:0000256" key="3">
    <source>
        <dbReference type="ARBA" id="ARBA00022989"/>
    </source>
</evidence>
<keyword evidence="4 5" id="KW-0472">Membrane</keyword>
<dbReference type="InterPro" id="IPR000276">
    <property type="entry name" value="GPCR_Rhodpsn"/>
</dbReference>
<evidence type="ECO:0000256" key="2">
    <source>
        <dbReference type="ARBA" id="ARBA00022692"/>
    </source>
</evidence>
<feature type="transmembrane region" description="Helical" evidence="5">
    <location>
        <begin position="228"/>
        <end position="254"/>
    </location>
</feature>
<dbReference type="SUPFAM" id="SSF81321">
    <property type="entry name" value="Family A G protein-coupled receptor-like"/>
    <property type="match status" value="1"/>
</dbReference>
<evidence type="ECO:0000256" key="1">
    <source>
        <dbReference type="ARBA" id="ARBA00004370"/>
    </source>
</evidence>
<dbReference type="GO" id="GO:0004930">
    <property type="term" value="F:G protein-coupled receptor activity"/>
    <property type="evidence" value="ECO:0007669"/>
    <property type="project" value="InterPro"/>
</dbReference>
<dbReference type="CDD" id="cd14978">
    <property type="entry name" value="7tmA_FMRFamide_R-like"/>
    <property type="match status" value="1"/>
</dbReference>
<dbReference type="PANTHER" id="PTHR46641">
    <property type="entry name" value="FMRFAMIDE RECEPTOR-RELATED"/>
    <property type="match status" value="1"/>
</dbReference>
<feature type="transmembrane region" description="Helical" evidence="5">
    <location>
        <begin position="61"/>
        <end position="80"/>
    </location>
</feature>
<dbReference type="PRINTS" id="PR00237">
    <property type="entry name" value="GPCRRHODOPSN"/>
</dbReference>
<evidence type="ECO:0000313" key="7">
    <source>
        <dbReference type="EMBL" id="CAE1313305.1"/>
    </source>
</evidence>
<evidence type="ECO:0000259" key="6">
    <source>
        <dbReference type="PROSITE" id="PS50262"/>
    </source>
</evidence>
<feature type="transmembrane region" description="Helical" evidence="5">
    <location>
        <begin position="284"/>
        <end position="310"/>
    </location>
</feature>
<proteinExistence type="predicted"/>
<dbReference type="Gene3D" id="1.20.1070.10">
    <property type="entry name" value="Rhodopsin 7-helix transmembrane proteins"/>
    <property type="match status" value="1"/>
</dbReference>
<keyword evidence="3 5" id="KW-1133">Transmembrane helix</keyword>
<keyword evidence="8" id="KW-1185">Reference proteome</keyword>
<accession>A0A812DYB7</accession>
<dbReference type="PROSITE" id="PS50262">
    <property type="entry name" value="G_PROTEIN_RECEP_F1_2"/>
    <property type="match status" value="1"/>
</dbReference>
<protein>
    <recommendedName>
        <fullName evidence="6">G-protein coupled receptors family 1 profile domain-containing protein</fullName>
    </recommendedName>
</protein>
<evidence type="ECO:0000313" key="8">
    <source>
        <dbReference type="Proteomes" id="UP000597762"/>
    </source>
</evidence>
<evidence type="ECO:0000256" key="5">
    <source>
        <dbReference type="SAM" id="Phobius"/>
    </source>
</evidence>
<gene>
    <name evidence="7" type="ORF">SPHA_64449</name>
</gene>
<comment type="subcellular location">
    <subcellularLocation>
        <location evidence="1">Membrane</location>
    </subcellularLocation>
</comment>
<dbReference type="Proteomes" id="UP000597762">
    <property type="component" value="Unassembled WGS sequence"/>
</dbReference>
<feature type="transmembrane region" description="Helical" evidence="5">
    <location>
        <begin position="92"/>
        <end position="113"/>
    </location>
</feature>
<keyword evidence="2 5" id="KW-0812">Transmembrane</keyword>
<organism evidence="7 8">
    <name type="scientific">Acanthosepion pharaonis</name>
    <name type="common">Pharaoh cuttlefish</name>
    <name type="synonym">Sepia pharaonis</name>
    <dbReference type="NCBI Taxonomy" id="158019"/>
    <lineage>
        <taxon>Eukaryota</taxon>
        <taxon>Metazoa</taxon>
        <taxon>Spiralia</taxon>
        <taxon>Lophotrochozoa</taxon>
        <taxon>Mollusca</taxon>
        <taxon>Cephalopoda</taxon>
        <taxon>Coleoidea</taxon>
        <taxon>Decapodiformes</taxon>
        <taxon>Sepiida</taxon>
        <taxon>Sepiina</taxon>
        <taxon>Sepiidae</taxon>
        <taxon>Acanthosepion</taxon>
    </lineage>
</organism>
<dbReference type="EMBL" id="CAHIKZ030004634">
    <property type="protein sequence ID" value="CAE1313305.1"/>
    <property type="molecule type" value="Genomic_DNA"/>
</dbReference>
<name>A0A812DYB7_ACAPH</name>
<dbReference type="OrthoDB" id="10011262at2759"/>
<dbReference type="GO" id="GO:0016020">
    <property type="term" value="C:membrane"/>
    <property type="evidence" value="ECO:0007669"/>
    <property type="project" value="UniProtKB-SubCell"/>
</dbReference>
<comment type="caution">
    <text evidence="7">The sequence shown here is derived from an EMBL/GenBank/DDBJ whole genome shotgun (WGS) entry which is preliminary data.</text>
</comment>
<sequence>MFPLLKNISGVQNHDNYSWLLTPSLNALDSMSATAVNPGASSEPASNEEALHMTRFIVQKICVPIVVFLGVVSNTLNIVVLTHRSMNTSTNVYLTVLALFDTLYLIFSMTLSLKHFPSVNEMSSYKYWTLYARVLTDMCSNVGVWQTITFTVERYIGVCHPIRGHVICTPQRARIITVIVSTIAVAVTIPEFFERIVIEETNSNNQTVVRIVYSEVGSSPSYQTGYHWFLTISFTFIPLGSLVFFNGLLIRAVVKANKIRRLMSKAPLRKTADKSGNEQQKITLMLISVAIVFLLCQFPGAILLLCHSYIPESRVTPTLKNDFRIAGNFTNLLNQINCSVNFFLYSLISTKFRRTFMQVFCCGRWTVVRQSNLSRTETCNLYRSNRRSSSGVTWCPTRSNAVSQTGRNAVRAFPYNDVENGSPTRLPVYVDLEEYAPFPVSDKKYPDRKDCKL</sequence>
<feature type="transmembrane region" description="Helical" evidence="5">
    <location>
        <begin position="330"/>
        <end position="348"/>
    </location>
</feature>
<feature type="domain" description="G-protein coupled receptors family 1 profile" evidence="6">
    <location>
        <begin position="73"/>
        <end position="345"/>
    </location>
</feature>
<dbReference type="PANTHER" id="PTHR46641:SF22">
    <property type="entry name" value="PROCTOLIN RECEPTOR, ISOFORM A"/>
    <property type="match status" value="1"/>
</dbReference>
<dbReference type="InterPro" id="IPR052954">
    <property type="entry name" value="GPCR-Ligand_Int"/>
</dbReference>
<reference evidence="7" key="1">
    <citation type="submission" date="2021-01" db="EMBL/GenBank/DDBJ databases">
        <authorList>
            <person name="Li R."/>
            <person name="Bekaert M."/>
        </authorList>
    </citation>
    <scope>NUCLEOTIDE SEQUENCE</scope>
    <source>
        <strain evidence="7">Farmed</strain>
    </source>
</reference>
<dbReference type="Pfam" id="PF00001">
    <property type="entry name" value="7tm_1"/>
    <property type="match status" value="1"/>
</dbReference>